<dbReference type="AlphaFoldDB" id="A0A1X6NTV3"/>
<evidence type="ECO:0000313" key="1">
    <source>
        <dbReference type="EMBL" id="OSX71813.1"/>
    </source>
</evidence>
<organism evidence="1 2">
    <name type="scientific">Porphyra umbilicalis</name>
    <name type="common">Purple laver</name>
    <name type="synonym">Red alga</name>
    <dbReference type="NCBI Taxonomy" id="2786"/>
    <lineage>
        <taxon>Eukaryota</taxon>
        <taxon>Rhodophyta</taxon>
        <taxon>Bangiophyceae</taxon>
        <taxon>Bangiales</taxon>
        <taxon>Bangiaceae</taxon>
        <taxon>Porphyra</taxon>
    </lineage>
</organism>
<gene>
    <name evidence="1" type="ORF">BU14_0500s0012</name>
</gene>
<keyword evidence="2" id="KW-1185">Reference proteome</keyword>
<accession>A0A1X6NTV3</accession>
<protein>
    <submittedName>
        <fullName evidence="1">Uncharacterized protein</fullName>
    </submittedName>
</protein>
<name>A0A1X6NTV3_PORUM</name>
<proteinExistence type="predicted"/>
<reference evidence="1 2" key="1">
    <citation type="submission" date="2017-03" db="EMBL/GenBank/DDBJ databases">
        <title>WGS assembly of Porphyra umbilicalis.</title>
        <authorList>
            <person name="Brawley S.H."/>
            <person name="Blouin N.A."/>
            <person name="Ficko-Blean E."/>
            <person name="Wheeler G.L."/>
            <person name="Lohr M."/>
            <person name="Goodson H.V."/>
            <person name="Jenkins J.W."/>
            <person name="Blaby-Haas C.E."/>
            <person name="Helliwell K.E."/>
            <person name="Chan C."/>
            <person name="Marriage T."/>
            <person name="Bhattacharya D."/>
            <person name="Klein A.S."/>
            <person name="Badis Y."/>
            <person name="Brodie J."/>
            <person name="Cao Y."/>
            <person name="Collen J."/>
            <person name="Dittami S.M."/>
            <person name="Gachon C.M."/>
            <person name="Green B.R."/>
            <person name="Karpowicz S."/>
            <person name="Kim J.W."/>
            <person name="Kudahl U."/>
            <person name="Lin S."/>
            <person name="Michel G."/>
            <person name="Mittag M."/>
            <person name="Olson B.J."/>
            <person name="Pangilinan J."/>
            <person name="Peng Y."/>
            <person name="Qiu H."/>
            <person name="Shu S."/>
            <person name="Singer J.T."/>
            <person name="Smith A.G."/>
            <person name="Sprecher B.N."/>
            <person name="Wagner V."/>
            <person name="Wang W."/>
            <person name="Wang Z.-Y."/>
            <person name="Yan J."/>
            <person name="Yarish C."/>
            <person name="Zoeuner-Riek S."/>
            <person name="Zhuang Y."/>
            <person name="Zou Y."/>
            <person name="Lindquist E.A."/>
            <person name="Grimwood J."/>
            <person name="Barry K."/>
            <person name="Rokhsar D.S."/>
            <person name="Schmutz J."/>
            <person name="Stiller J.W."/>
            <person name="Grossman A.R."/>
            <person name="Prochnik S.E."/>
        </authorList>
    </citation>
    <scope>NUCLEOTIDE SEQUENCE [LARGE SCALE GENOMIC DNA]</scope>
    <source>
        <strain evidence="1">4086291</strain>
    </source>
</reference>
<sequence>MAHWQFMPGPYGDLSDFASELIGGGGGGGGLTVPDTWKDRTNGSAAAHPSPTTAAALSAFMEVPDTTPTVPSWPSTVDAGVLCEAVSADWEDATVPSWSTSDARVSGAAWAPVGSLDDGGGGMNKCARGPDAAATLPWSEAEHPWGPTQMPWYSIDGLAGALWGAPSAASDGGVIKTARVGIPTRAWSPAPTIPSPPTELWAPGVNARGSGVPSAPPHAAVADMDLPTVPEEDDGAAAAASTTAFDGRAHAAPLVGHYGDSAVDAVVAAAAADAAAAAGTAAAAAARGIAVAATSDAAAGAAIASVAVERMAAGAPAATTTNMAAATPIAAATPRSLPSSPIKPWETQLYPTGVPLQLARRAVAAVAAAGLARPYRPPPKPVADTAAAFASPWRQLSLPPPPPSGRAQAVGFLLPPPCTAGGAPWPVAPTAVVPSTPPSVAAAACSSAVALPVARRRVAKARRLCNGRFARLT</sequence>
<dbReference type="EMBL" id="KV919107">
    <property type="protein sequence ID" value="OSX71813.1"/>
    <property type="molecule type" value="Genomic_DNA"/>
</dbReference>
<dbReference type="Proteomes" id="UP000218209">
    <property type="component" value="Unassembled WGS sequence"/>
</dbReference>
<evidence type="ECO:0000313" key="2">
    <source>
        <dbReference type="Proteomes" id="UP000218209"/>
    </source>
</evidence>